<dbReference type="PANTHER" id="PTHR36587:SF2">
    <property type="entry name" value="EXPRESSION SITE-ASSOCIATED GENE 3 (ESAG3)-LIKE PROTEIN"/>
    <property type="match status" value="1"/>
</dbReference>
<feature type="transmembrane region" description="Helical" evidence="1">
    <location>
        <begin position="21"/>
        <end position="43"/>
    </location>
</feature>
<dbReference type="CDD" id="cd22997">
    <property type="entry name" value="GT_LH"/>
    <property type="match status" value="1"/>
</dbReference>
<protein>
    <submittedName>
        <fullName evidence="2">Uncharacterized protein</fullName>
    </submittedName>
</protein>
<keyword evidence="3" id="KW-1185">Reference proteome</keyword>
<keyword evidence="1" id="KW-1133">Transmembrane helix</keyword>
<keyword evidence="1" id="KW-0472">Membrane</keyword>
<dbReference type="AlphaFoldDB" id="A0A9P7GWG7"/>
<dbReference type="PANTHER" id="PTHR36587">
    <property type="entry name" value="EXPRESSION SITE-ASSOCIATED GENE 3 (ESAG3)-LIKE PROTEIN"/>
    <property type="match status" value="1"/>
</dbReference>
<keyword evidence="1" id="KW-0812">Transmembrane</keyword>
<organism evidence="2 3">
    <name type="scientific">Fusarium avenaceum</name>
    <dbReference type="NCBI Taxonomy" id="40199"/>
    <lineage>
        <taxon>Eukaryota</taxon>
        <taxon>Fungi</taxon>
        <taxon>Dikarya</taxon>
        <taxon>Ascomycota</taxon>
        <taxon>Pezizomycotina</taxon>
        <taxon>Sordariomycetes</taxon>
        <taxon>Hypocreomycetidae</taxon>
        <taxon>Hypocreales</taxon>
        <taxon>Nectriaceae</taxon>
        <taxon>Fusarium</taxon>
        <taxon>Fusarium tricinctum species complex</taxon>
    </lineage>
</organism>
<evidence type="ECO:0000256" key="1">
    <source>
        <dbReference type="SAM" id="Phobius"/>
    </source>
</evidence>
<sequence>MVRRDRDPSMSSRPFSLGTPNIHRIIVIFLSILLSFTLLNSLFKNYELSSPDGLRYGSDGPHTHDSADEDHRFAMVIPATSPSPDLCKTIITALSLGYPSPVIINWGVDFRDITHSDRGKNLPKIPGFVKYLDAVMHSEAHPSERLREDDIVLMVDGYDMWFQLPAQVLLSRYHEINRKANERLLKQWNRREPMPMRQTIVTGAGKRCAPNNRTKYGIDMLCDSWPESPMRKDMYGPDTDKFITEDCHDTRPRWINGGIYIGPAGDMRRLFRRTMERMEAGLGLGLPLISEQGMVGEIIGEQEVWRQRMREQPMARGKLADFMERDFEYHAGVDFGQVLSAQTASTVINQSIDLFDGDFVILDDQAAIDQHSETRGISPARISGVPDDIKDAPNPLLSFDQAANWSTMPLYADFFTESVPVILHHNGFKRSRSTWWDRPWYYKRLRELFKGSLQPREPDEALVTLQHGGNRIRYWPVSAEVTDRLPRRVNGTAVGRYPNLEFGNICRYNEGKVPKGYEKKWWDEVFRDNGGKLF</sequence>
<evidence type="ECO:0000313" key="3">
    <source>
        <dbReference type="Proteomes" id="UP000782241"/>
    </source>
</evidence>
<comment type="caution">
    <text evidence="2">The sequence shown here is derived from an EMBL/GenBank/DDBJ whole genome shotgun (WGS) entry which is preliminary data.</text>
</comment>
<gene>
    <name evidence="2" type="ORF">KAF25_005973</name>
</gene>
<evidence type="ECO:0000313" key="2">
    <source>
        <dbReference type="EMBL" id="KAG5657409.1"/>
    </source>
</evidence>
<reference evidence="2" key="1">
    <citation type="submission" date="2021-04" db="EMBL/GenBank/DDBJ databases">
        <title>Draft genome of Fusarium avenaceum strain F156N33, isolated from an atmospheric sample in Virginia.</title>
        <authorList>
            <person name="Yang S."/>
            <person name="Vinatzer B.A."/>
            <person name="Coleman J."/>
        </authorList>
    </citation>
    <scope>NUCLEOTIDE SEQUENCE</scope>
    <source>
        <strain evidence="2">F156N33</strain>
    </source>
</reference>
<dbReference type="Proteomes" id="UP000782241">
    <property type="component" value="Unassembled WGS sequence"/>
</dbReference>
<accession>A0A9P7GWG7</accession>
<name>A0A9P7GWG7_9HYPO</name>
<proteinExistence type="predicted"/>
<dbReference type="EMBL" id="JAGPUO010000017">
    <property type="protein sequence ID" value="KAG5657409.1"/>
    <property type="molecule type" value="Genomic_DNA"/>
</dbReference>